<organism evidence="4 5">
    <name type="scientific">Andreesenia angusta</name>
    <dbReference type="NCBI Taxonomy" id="39480"/>
    <lineage>
        <taxon>Bacteria</taxon>
        <taxon>Bacillati</taxon>
        <taxon>Bacillota</taxon>
        <taxon>Tissierellia</taxon>
        <taxon>Tissierellales</taxon>
        <taxon>Gottschalkiaceae</taxon>
        <taxon>Andreesenia</taxon>
    </lineage>
</organism>
<feature type="short sequence motif" description="HXTX 2" evidence="2">
    <location>
        <begin position="131"/>
        <end position="134"/>
    </location>
</feature>
<dbReference type="Proteomes" id="UP000180254">
    <property type="component" value="Unassembled WGS sequence"/>
</dbReference>
<evidence type="ECO:0000313" key="4">
    <source>
        <dbReference type="EMBL" id="OHW62328.1"/>
    </source>
</evidence>
<proteinExistence type="inferred from homology"/>
<dbReference type="InterPro" id="IPR009097">
    <property type="entry name" value="Cyclic_Pdiesterase"/>
</dbReference>
<dbReference type="RefSeq" id="WP_071063034.1">
    <property type="nucleotide sequence ID" value="NZ_MKIE01000004.1"/>
</dbReference>
<dbReference type="PANTHER" id="PTHR35561:SF1">
    <property type="entry name" value="RNA 2',3'-CYCLIC PHOSPHODIESTERASE"/>
    <property type="match status" value="1"/>
</dbReference>
<dbReference type="AlphaFoldDB" id="A0A1S1V6U2"/>
<comment type="similarity">
    <text evidence="2">Belongs to the 2H phosphoesterase superfamily. ThpR family.</text>
</comment>
<feature type="domain" description="Phosphoesterase HXTX" evidence="3">
    <location>
        <begin position="102"/>
        <end position="178"/>
    </location>
</feature>
<evidence type="ECO:0000256" key="2">
    <source>
        <dbReference type="HAMAP-Rule" id="MF_01940"/>
    </source>
</evidence>
<dbReference type="EMBL" id="MKIE01000004">
    <property type="protein sequence ID" value="OHW62328.1"/>
    <property type="molecule type" value="Genomic_DNA"/>
</dbReference>
<dbReference type="GO" id="GO:0004113">
    <property type="term" value="F:2',3'-cyclic-nucleotide 3'-phosphodiesterase activity"/>
    <property type="evidence" value="ECO:0007669"/>
    <property type="project" value="InterPro"/>
</dbReference>
<comment type="function">
    <text evidence="2">Hydrolyzes RNA 2',3'-cyclic phosphodiester to an RNA 2'-phosphomonoester.</text>
</comment>
<dbReference type="EC" id="3.1.4.58" evidence="2"/>
<sequence>MSDEGCKTLFIGIDLEESLKTEIGRYAESLKKMALKGKWKDPDNYHITIKYLGNTELEKLEKLEEVLRGVKAISFSLSISGLRAFMKNEKTKVVYLGLKGDTDALNSVYSQVEVVAMSIGFKGERRGYTPHITLGNDISFEMGIEDIEAEAEKPEFQEIEVRSITLFESKREDNRRVYVPLKEFEI</sequence>
<dbReference type="InterPro" id="IPR004175">
    <property type="entry name" value="RNA_CPDase"/>
</dbReference>
<evidence type="ECO:0000256" key="1">
    <source>
        <dbReference type="ARBA" id="ARBA00022801"/>
    </source>
</evidence>
<dbReference type="STRING" id="39480.EUAN_13980"/>
<name>A0A1S1V6U2_9FIRM</name>
<protein>
    <recommendedName>
        <fullName evidence="2">RNA 2',3'-cyclic phosphodiesterase</fullName>
        <shortName evidence="2">RNA 2',3'-CPDase</shortName>
        <ecNumber evidence="2">3.1.4.58</ecNumber>
    </recommendedName>
</protein>
<accession>A0A1S1V6U2</accession>
<dbReference type="NCBIfam" id="TIGR02258">
    <property type="entry name" value="2_5_ligase"/>
    <property type="match status" value="1"/>
</dbReference>
<feature type="short sequence motif" description="HXTX 1" evidence="2">
    <location>
        <begin position="46"/>
        <end position="49"/>
    </location>
</feature>
<dbReference type="SUPFAM" id="SSF55144">
    <property type="entry name" value="LigT-like"/>
    <property type="match status" value="1"/>
</dbReference>
<dbReference type="Pfam" id="PF02834">
    <property type="entry name" value="LigT_PEase"/>
    <property type="match status" value="2"/>
</dbReference>
<keyword evidence="5" id="KW-1185">Reference proteome</keyword>
<reference evidence="4 5" key="1">
    <citation type="submission" date="2016-09" db="EMBL/GenBank/DDBJ databases">
        <title>Genome sequence of Eubacterium angustum.</title>
        <authorList>
            <person name="Poehlein A."/>
            <person name="Daniel R."/>
        </authorList>
    </citation>
    <scope>NUCLEOTIDE SEQUENCE [LARGE SCALE GENOMIC DNA]</scope>
    <source>
        <strain evidence="4 5">DSM 1989</strain>
    </source>
</reference>
<feature type="domain" description="Phosphoesterase HXTX" evidence="3">
    <location>
        <begin position="13"/>
        <end position="95"/>
    </location>
</feature>
<feature type="active site" description="Proton donor" evidence="2">
    <location>
        <position position="46"/>
    </location>
</feature>
<comment type="catalytic activity">
    <reaction evidence="2">
        <text>a 3'-end 2',3'-cyclophospho-ribonucleotide-RNA + H2O = a 3'-end 2'-phospho-ribonucleotide-RNA + H(+)</text>
        <dbReference type="Rhea" id="RHEA:11828"/>
        <dbReference type="Rhea" id="RHEA-COMP:10464"/>
        <dbReference type="Rhea" id="RHEA-COMP:17353"/>
        <dbReference type="ChEBI" id="CHEBI:15377"/>
        <dbReference type="ChEBI" id="CHEBI:15378"/>
        <dbReference type="ChEBI" id="CHEBI:83064"/>
        <dbReference type="ChEBI" id="CHEBI:173113"/>
        <dbReference type="EC" id="3.1.4.58"/>
    </reaction>
</comment>
<dbReference type="GO" id="GO:0016874">
    <property type="term" value="F:ligase activity"/>
    <property type="evidence" value="ECO:0007669"/>
    <property type="project" value="UniProtKB-KW"/>
</dbReference>
<evidence type="ECO:0000259" key="3">
    <source>
        <dbReference type="Pfam" id="PF02834"/>
    </source>
</evidence>
<keyword evidence="1 2" id="KW-0378">Hydrolase</keyword>
<evidence type="ECO:0000313" key="5">
    <source>
        <dbReference type="Proteomes" id="UP000180254"/>
    </source>
</evidence>
<dbReference type="GO" id="GO:0008664">
    <property type="term" value="F:RNA 2',3'-cyclic 3'-phosphodiesterase activity"/>
    <property type="evidence" value="ECO:0007669"/>
    <property type="project" value="UniProtKB-EC"/>
</dbReference>
<keyword evidence="4" id="KW-0436">Ligase</keyword>
<gene>
    <name evidence="4" type="primary">ligT</name>
    <name evidence="4" type="ORF">EUAN_13980</name>
</gene>
<comment type="caution">
    <text evidence="4">The sequence shown here is derived from an EMBL/GenBank/DDBJ whole genome shotgun (WGS) entry which is preliminary data.</text>
</comment>
<dbReference type="PANTHER" id="PTHR35561">
    <property type="entry name" value="RNA 2',3'-CYCLIC PHOSPHODIESTERASE"/>
    <property type="match status" value="1"/>
</dbReference>
<dbReference type="Gene3D" id="3.90.1140.10">
    <property type="entry name" value="Cyclic phosphodiesterase"/>
    <property type="match status" value="1"/>
</dbReference>
<dbReference type="InterPro" id="IPR014051">
    <property type="entry name" value="Phosphoesterase_HXTX"/>
</dbReference>
<feature type="active site" description="Proton acceptor" evidence="2">
    <location>
        <position position="131"/>
    </location>
</feature>
<dbReference type="HAMAP" id="MF_01940">
    <property type="entry name" value="RNA_CPDase"/>
    <property type="match status" value="1"/>
</dbReference>